<gene>
    <name evidence="1" type="ORF">LCGC14_0859900</name>
</gene>
<dbReference type="SUPFAM" id="SSF56300">
    <property type="entry name" value="Metallo-dependent phosphatases"/>
    <property type="match status" value="1"/>
</dbReference>
<accession>A0A0F9P7Q2</accession>
<sequence length="469" mass="53180">MGMKSWESSGQLDQIKREWETVRDAESLVAAAEELAPIFRNPERTPKAVRLKLIDLIRDETVGPLLSDGIRESINKGPKLERTVAPDGSVVLTSRSANITNIEELLAHARDRGCAHDLETYQITDFKENVWTVTAKIGDELVPADNWQVYAKFGLKRPIERVQVFADQAKADILADLATRDTEWFQRQSAVQQYDEPHLLEMHLADFHLCSLAWAEETGADWDLTIQRRMFREAVEDLLAKASRFDVDQILWVAGNDFFNSDNIHGTTADGTPQDMDTRHQKMFREGQRLNRWAIDRCRAIAPVIVKVIPGNHDPLLSFALGEVLEVAYDRVEDVQVDNSASPRKYLLYGNTLLGFTHGRESAVNQKHYGEIMATEARQLWAQARYCEFHIGDKHHRKGTTHVLYDDAYGVVTRIMPTLSAPSAWANGMGYKSYRGAEAYLWSQERGQAAMFVHNVEIATDNTGLQLDR</sequence>
<reference evidence="1" key="1">
    <citation type="journal article" date="2015" name="Nature">
        <title>Complex archaea that bridge the gap between prokaryotes and eukaryotes.</title>
        <authorList>
            <person name="Spang A."/>
            <person name="Saw J.H."/>
            <person name="Jorgensen S.L."/>
            <person name="Zaremba-Niedzwiedzka K."/>
            <person name="Martijn J."/>
            <person name="Lind A.E."/>
            <person name="van Eijk R."/>
            <person name="Schleper C."/>
            <person name="Guy L."/>
            <person name="Ettema T.J."/>
        </authorList>
    </citation>
    <scope>NUCLEOTIDE SEQUENCE</scope>
</reference>
<evidence type="ECO:0000313" key="1">
    <source>
        <dbReference type="EMBL" id="KKN27900.1"/>
    </source>
</evidence>
<dbReference type="EMBL" id="LAZR01002606">
    <property type="protein sequence ID" value="KKN27900.1"/>
    <property type="molecule type" value="Genomic_DNA"/>
</dbReference>
<dbReference type="AlphaFoldDB" id="A0A0F9P7Q2"/>
<proteinExistence type="predicted"/>
<name>A0A0F9P7Q2_9ZZZZ</name>
<protein>
    <recommendedName>
        <fullName evidence="2">Calcineurin-like phosphoesterase domain-containing protein</fullName>
    </recommendedName>
</protein>
<dbReference type="Gene3D" id="3.60.21.10">
    <property type="match status" value="1"/>
</dbReference>
<dbReference type="InterPro" id="IPR029052">
    <property type="entry name" value="Metallo-depent_PP-like"/>
</dbReference>
<comment type="caution">
    <text evidence="1">The sequence shown here is derived from an EMBL/GenBank/DDBJ whole genome shotgun (WGS) entry which is preliminary data.</text>
</comment>
<organism evidence="1">
    <name type="scientific">marine sediment metagenome</name>
    <dbReference type="NCBI Taxonomy" id="412755"/>
    <lineage>
        <taxon>unclassified sequences</taxon>
        <taxon>metagenomes</taxon>
        <taxon>ecological metagenomes</taxon>
    </lineage>
</organism>
<evidence type="ECO:0008006" key="2">
    <source>
        <dbReference type="Google" id="ProtNLM"/>
    </source>
</evidence>